<evidence type="ECO:0000256" key="6">
    <source>
        <dbReference type="ARBA" id="ARBA00022741"/>
    </source>
</evidence>
<evidence type="ECO:0000259" key="19">
    <source>
        <dbReference type="SMART" id="SM00382"/>
    </source>
</evidence>
<dbReference type="Gene3D" id="6.10.140.1060">
    <property type="match status" value="1"/>
</dbReference>
<dbReference type="FunFam" id="1.10.8.1220:FF:000001">
    <property type="entry name" value="Dynein axonemal heavy chain 5"/>
    <property type="match status" value="1"/>
</dbReference>
<dbReference type="Pfam" id="PF17852">
    <property type="entry name" value="Dynein_AAA_lid"/>
    <property type="match status" value="1"/>
</dbReference>
<dbReference type="InterPro" id="IPR041228">
    <property type="entry name" value="Dynein_C"/>
</dbReference>
<feature type="region of interest" description="Disordered" evidence="18">
    <location>
        <begin position="77"/>
        <end position="101"/>
    </location>
</feature>
<dbReference type="Pfam" id="PF08385">
    <property type="entry name" value="DHC_N1"/>
    <property type="match status" value="1"/>
</dbReference>
<dbReference type="Gene3D" id="1.10.8.1220">
    <property type="match status" value="1"/>
</dbReference>
<dbReference type="Gene3D" id="3.40.50.300">
    <property type="entry name" value="P-loop containing nucleotide triphosphate hydrolases"/>
    <property type="match status" value="5"/>
</dbReference>
<dbReference type="InterPro" id="IPR041466">
    <property type="entry name" value="Dynein_AAA5_ext"/>
</dbReference>
<dbReference type="FunFam" id="3.40.50.300:FF:002141">
    <property type="entry name" value="Dynein heavy chain"/>
    <property type="match status" value="1"/>
</dbReference>
<dbReference type="Gene3D" id="3.20.180.20">
    <property type="entry name" value="Dynein heavy chain, N-terminal domain 2"/>
    <property type="match status" value="1"/>
</dbReference>
<comment type="function">
    <text evidence="14">Force generating protein of eukaryotic cilia and flagella. Produces force towards the minus ends of microtubules. Dynein has ATPase activity; the force-producing power stroke is thought to occur on release of ADP. Required for assembly of the I1 inner arm complex and its targeting to the appropriate axoneme location. Also required for phototaxis.</text>
</comment>
<keyword evidence="8" id="KW-0243">Dynein</keyword>
<dbReference type="FunFam" id="3.40.50.300:FF:000049">
    <property type="entry name" value="Dynein, axonemal, heavy chain 5"/>
    <property type="match status" value="1"/>
</dbReference>
<dbReference type="Gene3D" id="3.10.490.20">
    <property type="match status" value="1"/>
</dbReference>
<name>A0A7S1HUH1_9EUGL</name>
<dbReference type="Gene3D" id="1.20.58.1120">
    <property type="match status" value="1"/>
</dbReference>
<dbReference type="FunFam" id="3.40.50.300:FF:000063">
    <property type="entry name" value="dynein heavy chain 6, axonemal"/>
    <property type="match status" value="1"/>
</dbReference>
<comment type="similarity">
    <text evidence="2">Belongs to the dynein heavy chain family.</text>
</comment>
<keyword evidence="9 17" id="KW-0175">Coiled coil</keyword>
<evidence type="ECO:0000256" key="4">
    <source>
        <dbReference type="ARBA" id="ARBA00022701"/>
    </source>
</evidence>
<feature type="coiled-coil region" evidence="17">
    <location>
        <begin position="3406"/>
        <end position="3433"/>
    </location>
</feature>
<dbReference type="FunFam" id="3.20.180.20:FF:000001">
    <property type="entry name" value="Dynein axonemal heavy chain 5"/>
    <property type="match status" value="1"/>
</dbReference>
<keyword evidence="13" id="KW-0966">Cell projection</keyword>
<dbReference type="PANTHER" id="PTHR22878:SF63">
    <property type="entry name" value="DYNEIN AXONEMAL HEAVY CHAIN 10"/>
    <property type="match status" value="1"/>
</dbReference>
<keyword evidence="11" id="KW-0505">Motor protein</keyword>
<dbReference type="InterPro" id="IPR024317">
    <property type="entry name" value="Dynein_heavy_chain_D4_dom"/>
</dbReference>
<feature type="domain" description="AAA+ ATPase" evidence="19">
    <location>
        <begin position="2936"/>
        <end position="3093"/>
    </location>
</feature>
<dbReference type="Pfam" id="PF12780">
    <property type="entry name" value="AAA_8"/>
    <property type="match status" value="1"/>
</dbReference>
<dbReference type="InterPro" id="IPR026983">
    <property type="entry name" value="DHC"/>
</dbReference>
<evidence type="ECO:0000313" key="20">
    <source>
        <dbReference type="EMBL" id="CAD8991635.1"/>
    </source>
</evidence>
<dbReference type="FunFam" id="1.20.1270.280:FF:000005">
    <property type="entry name" value="Dynein axonemal heavy chain 10"/>
    <property type="match status" value="1"/>
</dbReference>
<dbReference type="InterPro" id="IPR043160">
    <property type="entry name" value="Dynein_C_barrel"/>
</dbReference>
<dbReference type="FunFam" id="1.20.58.1120:FF:000008">
    <property type="entry name" value="Dynein heavy chain 10, axonemal"/>
    <property type="match status" value="1"/>
</dbReference>
<evidence type="ECO:0000256" key="18">
    <source>
        <dbReference type="SAM" id="MobiDB-lite"/>
    </source>
</evidence>
<evidence type="ECO:0000256" key="12">
    <source>
        <dbReference type="ARBA" id="ARBA00023212"/>
    </source>
</evidence>
<feature type="region of interest" description="Disordered" evidence="18">
    <location>
        <begin position="174"/>
        <end position="234"/>
    </location>
</feature>
<evidence type="ECO:0000256" key="13">
    <source>
        <dbReference type="ARBA" id="ARBA00023273"/>
    </source>
</evidence>
<proteinExistence type="inferred from homology"/>
<dbReference type="InterPro" id="IPR004273">
    <property type="entry name" value="Dynein_heavy_D6_P-loop"/>
</dbReference>
<dbReference type="GO" id="GO:0005874">
    <property type="term" value="C:microtubule"/>
    <property type="evidence" value="ECO:0007669"/>
    <property type="project" value="UniProtKB-KW"/>
</dbReference>
<dbReference type="InterPro" id="IPR013602">
    <property type="entry name" value="Dynein_heavy_linker"/>
</dbReference>
<dbReference type="Pfam" id="PF03028">
    <property type="entry name" value="Dynein_heavy"/>
    <property type="match status" value="1"/>
</dbReference>
<keyword evidence="7" id="KW-0067">ATP-binding</keyword>
<dbReference type="FunFam" id="1.10.8.720:FF:000005">
    <property type="entry name" value="Dynein axonemal heavy chain 10"/>
    <property type="match status" value="1"/>
</dbReference>
<dbReference type="Gene3D" id="1.10.472.130">
    <property type="match status" value="1"/>
</dbReference>
<evidence type="ECO:0000256" key="14">
    <source>
        <dbReference type="ARBA" id="ARBA00054075"/>
    </source>
</evidence>
<dbReference type="GO" id="GO:0008569">
    <property type="term" value="F:minus-end-directed microtubule motor activity"/>
    <property type="evidence" value="ECO:0007669"/>
    <property type="project" value="InterPro"/>
</dbReference>
<keyword evidence="12" id="KW-0206">Cytoskeleton</keyword>
<dbReference type="Gene3D" id="1.10.8.720">
    <property type="entry name" value="Region D6 of dynein motor"/>
    <property type="match status" value="1"/>
</dbReference>
<evidence type="ECO:0000256" key="3">
    <source>
        <dbReference type="ARBA" id="ARBA00022490"/>
    </source>
</evidence>
<dbReference type="GO" id="GO:0036159">
    <property type="term" value="P:inner dynein arm assembly"/>
    <property type="evidence" value="ECO:0007669"/>
    <property type="project" value="UniProtKB-ARBA"/>
</dbReference>
<dbReference type="InterPro" id="IPR003593">
    <property type="entry name" value="AAA+_ATPase"/>
</dbReference>
<dbReference type="FunFam" id="3.40.50.300:FF:000153">
    <property type="entry name" value="Dynein axonemal heavy chain 1"/>
    <property type="match status" value="1"/>
</dbReference>
<dbReference type="Pfam" id="PF12777">
    <property type="entry name" value="MT"/>
    <property type="match status" value="1"/>
</dbReference>
<accession>A0A7S1HUH1</accession>
<dbReference type="Pfam" id="PF18199">
    <property type="entry name" value="Dynein_C"/>
    <property type="match status" value="1"/>
</dbReference>
<dbReference type="Gene3D" id="1.20.1270.280">
    <property type="match status" value="1"/>
</dbReference>
<dbReference type="Gene3D" id="1.20.920.20">
    <property type="match status" value="1"/>
</dbReference>
<feature type="domain" description="AAA+ ATPase" evidence="19">
    <location>
        <begin position="2575"/>
        <end position="2740"/>
    </location>
</feature>
<dbReference type="FunFam" id="1.20.920.30:FF:000002">
    <property type="entry name" value="Dynein axonemal heavy chain 3"/>
    <property type="match status" value="1"/>
</dbReference>
<dbReference type="InterPro" id="IPR027417">
    <property type="entry name" value="P-loop_NTPase"/>
</dbReference>
<keyword evidence="10" id="KW-0969">Cilium</keyword>
<comment type="subunit">
    <text evidence="15">The I1 inner arm complex (also known as the f dynein complex) is a two-headed isoform composed of two heavy chains (1-alpha and 1-beta), three intermediate chains and three light chains. I1 occupies a specific position proximal to the first radial spoke and repeats every 96 nm along the length of the axoneme.</text>
</comment>
<dbReference type="GO" id="GO:0008017">
    <property type="term" value="F:microtubule binding"/>
    <property type="evidence" value="ECO:0007669"/>
    <property type="project" value="UniProtKB-ARBA"/>
</dbReference>
<keyword evidence="4" id="KW-0493">Microtubule</keyword>
<dbReference type="FunFam" id="1.10.287.2620:FF:000002">
    <property type="entry name" value="Dynein heavy chain 2, axonemal"/>
    <property type="match status" value="1"/>
</dbReference>
<evidence type="ECO:0000256" key="1">
    <source>
        <dbReference type="ARBA" id="ARBA00004430"/>
    </source>
</evidence>
<dbReference type="GO" id="GO:0005524">
    <property type="term" value="F:ATP binding"/>
    <property type="evidence" value="ECO:0007669"/>
    <property type="project" value="UniProtKB-KW"/>
</dbReference>
<dbReference type="EMBL" id="HBGA01007449">
    <property type="protein sequence ID" value="CAD8991635.1"/>
    <property type="molecule type" value="Transcribed_RNA"/>
</dbReference>
<dbReference type="FunFam" id="1.20.140.100:FF:000001">
    <property type="entry name" value="dynein heavy chain 17, axonemal"/>
    <property type="match status" value="1"/>
</dbReference>
<dbReference type="Pfam" id="PF08393">
    <property type="entry name" value="DHC_N2"/>
    <property type="match status" value="1"/>
</dbReference>
<gene>
    <name evidence="20" type="ORF">EGYM00392_LOCUS2678</name>
</gene>
<evidence type="ECO:0000256" key="11">
    <source>
        <dbReference type="ARBA" id="ARBA00023175"/>
    </source>
</evidence>
<dbReference type="GO" id="GO:0051959">
    <property type="term" value="F:dynein light intermediate chain binding"/>
    <property type="evidence" value="ECO:0007669"/>
    <property type="project" value="InterPro"/>
</dbReference>
<dbReference type="InterPro" id="IPR054354">
    <property type="entry name" value="DYNC2H1-like_lid"/>
</dbReference>
<dbReference type="Pfam" id="PF18198">
    <property type="entry name" value="AAA_lid_11"/>
    <property type="match status" value="1"/>
</dbReference>
<keyword evidence="3" id="KW-0963">Cytoplasm</keyword>
<evidence type="ECO:0000256" key="10">
    <source>
        <dbReference type="ARBA" id="ARBA00023069"/>
    </source>
</evidence>
<keyword evidence="5" id="KW-0677">Repeat</keyword>
<keyword evidence="6" id="KW-0547">Nucleotide-binding</keyword>
<dbReference type="Gene3D" id="1.20.920.30">
    <property type="match status" value="1"/>
</dbReference>
<dbReference type="Pfam" id="PF12774">
    <property type="entry name" value="AAA_6"/>
    <property type="match status" value="1"/>
</dbReference>
<dbReference type="GO" id="GO:0036156">
    <property type="term" value="C:inner dynein arm"/>
    <property type="evidence" value="ECO:0007669"/>
    <property type="project" value="UniProtKB-ARBA"/>
</dbReference>
<dbReference type="FunFam" id="3.10.490.20:FF:000006">
    <property type="entry name" value="Dynein axonemal heavy chain 10"/>
    <property type="match status" value="1"/>
</dbReference>
<dbReference type="GO" id="GO:0060294">
    <property type="term" value="P:cilium movement involved in cell motility"/>
    <property type="evidence" value="ECO:0007669"/>
    <property type="project" value="UniProtKB-ARBA"/>
</dbReference>
<protein>
    <recommendedName>
        <fullName evidence="16">Dynein-1, subspecies f</fullName>
    </recommendedName>
</protein>
<evidence type="ECO:0000256" key="15">
    <source>
        <dbReference type="ARBA" id="ARBA00063032"/>
    </source>
</evidence>
<evidence type="ECO:0000256" key="16">
    <source>
        <dbReference type="ARBA" id="ARBA00077719"/>
    </source>
</evidence>
<evidence type="ECO:0000256" key="17">
    <source>
        <dbReference type="SAM" id="Coils"/>
    </source>
</evidence>
<evidence type="ECO:0000256" key="2">
    <source>
        <dbReference type="ARBA" id="ARBA00008887"/>
    </source>
</evidence>
<feature type="domain" description="AAA+ ATPase" evidence="19">
    <location>
        <begin position="2225"/>
        <end position="2377"/>
    </location>
</feature>
<dbReference type="InterPro" id="IPR042228">
    <property type="entry name" value="Dynein_linker_3"/>
</dbReference>
<dbReference type="Gene3D" id="1.10.287.2620">
    <property type="match status" value="1"/>
</dbReference>
<dbReference type="InterPro" id="IPR035706">
    <property type="entry name" value="AAA_9"/>
</dbReference>
<reference evidence="20" key="1">
    <citation type="submission" date="2021-01" db="EMBL/GenBank/DDBJ databases">
        <authorList>
            <person name="Corre E."/>
            <person name="Pelletier E."/>
            <person name="Niang G."/>
            <person name="Scheremetjew M."/>
            <person name="Finn R."/>
            <person name="Kale V."/>
            <person name="Holt S."/>
            <person name="Cochrane G."/>
            <person name="Meng A."/>
            <person name="Brown T."/>
            <person name="Cohen L."/>
        </authorList>
    </citation>
    <scope>NUCLEOTIDE SEQUENCE</scope>
    <source>
        <strain evidence="20">NIES-381</strain>
    </source>
</reference>
<evidence type="ECO:0000256" key="8">
    <source>
        <dbReference type="ARBA" id="ARBA00023017"/>
    </source>
</evidence>
<dbReference type="InterPro" id="IPR035699">
    <property type="entry name" value="AAA_6"/>
</dbReference>
<comment type="subcellular location">
    <subcellularLocation>
        <location evidence="1">Cytoplasm</location>
        <location evidence="1">Cytoskeleton</location>
        <location evidence="1">Cilium axoneme</location>
    </subcellularLocation>
</comment>
<organism evidence="20">
    <name type="scientific">Eutreptiella gymnastica</name>
    <dbReference type="NCBI Taxonomy" id="73025"/>
    <lineage>
        <taxon>Eukaryota</taxon>
        <taxon>Discoba</taxon>
        <taxon>Euglenozoa</taxon>
        <taxon>Euglenida</taxon>
        <taxon>Spirocuta</taxon>
        <taxon>Euglenophyceae</taxon>
        <taxon>Eutreptiales</taxon>
        <taxon>Eutreptiaceae</taxon>
        <taxon>Eutreptiella</taxon>
    </lineage>
</organism>
<dbReference type="InterPro" id="IPR042222">
    <property type="entry name" value="Dynein_2_N"/>
</dbReference>
<evidence type="ECO:0000256" key="7">
    <source>
        <dbReference type="ARBA" id="ARBA00022840"/>
    </source>
</evidence>
<dbReference type="InterPro" id="IPR013594">
    <property type="entry name" value="Dynein_heavy_tail"/>
</dbReference>
<evidence type="ECO:0000256" key="9">
    <source>
        <dbReference type="ARBA" id="ARBA00023054"/>
    </source>
</evidence>
<dbReference type="InterPro" id="IPR024743">
    <property type="entry name" value="Dynein_HC_stalk"/>
</dbReference>
<dbReference type="GO" id="GO:0045505">
    <property type="term" value="F:dynein intermediate chain binding"/>
    <property type="evidence" value="ECO:0007669"/>
    <property type="project" value="InterPro"/>
</dbReference>
<sequence>MAEDEEKVQALTFDNDDRVSWIYQKLQWCLPSLEEASFARCMQRRGNYPKLVDVFDETVKERILIFYMIEGDTRDSDEEDEDEAFQKKKRRSMNGMRQKQSPRLHLSFTHLPDVVTTSEAITSVYFLKCVLEEILVDNWANMEDMFEYGKLDAPLLSTMQQVMMHVYQPIFEDKDEEKERTTQGATLSAAQLERMETASAVVESEAPLESDAGGGKETVVEQPEEQAAQQSRGNALQQVLKSEVLQNVGRLNSQITSVLHQVSGDRKLRIPNMTINEMDLKSATENEELVQELDEAVAQWNSHISAVIEQELAKDTSTGKGPLSEIEFWRDRYGTMSAIFEQLNLPYVKLMLRVLKEVDGASYPNFEISFGNLSKLFHEAKDNVKFLSTLERHFRTIQNLPPGQSLQSIIDTLPSMMTAIRMVWIISRYYNTDERMMGLLEKIANTIAEKVSRHINVRTILRQNSTEAKRKMIEGRAVLRKWKDSYMKEREEIEKSDRDQRWEFDRKRLFETTKYMEERCGELHEIATILEYYHNVLGSQLKTVTKDTQGIDKVMKRVDDLMRDIEKVEFDIFDKRAKHSWDMVYDTFKKKVEKMDQVTREFIDHSFDKLKSAEGAFDLLQSFKTLQSRGGSDTLNMSRLLLQKSDGILKNYFEEVKAVEAIFHAQMDNPPLTKNQPPVAGAIHWSESLFQRIKKPIMRFQTEDILTTVKGKEVRKRYVDVARQMKEYATTLYDSWARDVNENSINNLKSPILSKSSAEGKDKGKLCVNFDASMFQIMQEAKYLDRLGYTVPSVALNVTLQDEKYHDYTENLKSMLHFFNETQAMLEPHERIILSTQLAALENVLAPGFKTLNWNSLGIPEFIQKCNAAINEFHSMVKQIHKNAQIISGVVNFIVGTCLVKDPLTFTVGSELLDIQELYDNLEHHRNERIDVCFRKYHTIAPLLKKIEGIVCETNTGKAPRLKTYYYYWERKIFKALQRMVLTSLSVFQSYLNVHHSKSHQSSGKKRPPLFKIVASLAASDIVTSPAMGEIQATLSKVMRNIIETTKLFVRWMDGACIDCTVGEISPKPTDDSDSHIPTFFNDISQNSQVMKLQTMVYQGIQKTFFYVNKYLESWNRFSSLWRLDKQMFIEKLATKNLTWLEYDKRFEEYTKLIRGIDNYPQEKDIDFVCVDCNPLLAEIQKETRVWITGEGKQLSEIIKQRLFKLDARMKKFEEEIRKSVESIDDLKFVLSVIENMRAQSMDIEVQYREIEHCYATLSQYQIPVAPDEAALAGGLRDYWNVLLDQAKVRDEGLFAVKDKFRKVTQDQVKEFLKALTQAKADFHENGPGKPGMDLDKGLELMNDWKMDIHQKQKKRDTLNKAEKLFGLDISAFTSLGELEKDLGELGFVFDVYGDWKETLGGWSNQLWTDVQPESMTRGTEQFIQRLKKMDSKYKELEPYNGINETVRNFYDSLPLFKDLKHEALRDRHWKMLMDVTGKSFDFSSFTLQNLVEMKLYEFKEEILNIVGGAARELSIEKSIAGIKETWGSETLALKKYERNGMDRGYVLLDTSEIQEKLDDNIMNLQSISNVKWVKPFLAEVHVWEKKLALMGEVIVVWMQVQMKWMYLESIFVGSEDIANQLPKEAKKFEDIDKKWLKIMGETAKEPNVDKACHMDGRLSDFNFLADKLDECQKGLSDYLETKRMAFPRFYFISDDELLSILGSSDPRAVQEHMLKMFDNCASLTFKGDSTIIEGVSSAESERMTFVQTVATEGLAVEKWLNEVLRMKKKTLTAILKEGTYYYPKMIRCEWVEKYLGQVAMTGSKIWWTYQVEDGFRKVKMGKKTAIKDLATKLTRQLNDLVAEMDKPLEKKYRKKCNTMIIVDVHARDIVDRFVRDSIMDPREFDWESQLRMYWEKSVDNCIIRQCTGEFDYGHEYMGLNGRLVITPLTDRCFMTLTQALTFKLGGAPAGPAGTGKTESTKDLAKAMGLFCVVFNCGEGLDYKAMASIFSGLSQCGAWGCFDEFNRIELPVLSVVAEQLRSIQYALKMNQTRFLFSGEKEMMLDSKVGVFITMNPGYAGRVELPDNLKALFRPCVMVLPDLAIICEIMLFSEGFKSARALAQKMVALYSLAKGQLSKQFHYDWGLRALKSVLVMAGALKRGDPDKPEDVVLMRALRDMNAPKFVFEDVPLFLGLIDDLFPGLVVERVTQEALSKAVLADLKGKGYQYLPVQADKVVQLYETMLTRHTTMVVGPTQGGKTVIITTLQNAQTELKLPTKLFTVNAKAQHISELYGVLDPVTRTWTDGLFSNIFRQINRVSDKEGADRERKYVVFDGDVDALWVENMNSVMDDNKLLTLPNGERIRVHPTCALLFEVGDLQYASPATVSRCGMVFVDPKNLGWQPFAWKWMNTRNKEEAETMRELFQKYLKPLVEFVIDGVELDGQITKPPKMSLPLVDLNLITQLCILLQTILTDRKNITEPKALETILVFSIVWSIGGCILESDRKRFDSFLKNICGWPLQDNGEKLERSVGAGSLPERLTLYEYYVDDAESRWKPWKQLVQPFTPPPDGKFSSILVPTVDTVRTSWFLDRVVSNKSPVLLIGESGTSKTVTIQNFLRDLKARSLEPQEDADEVHLEVLLLELNFSSRTTSTDVQRSLEDNVEKRTNTILGPSPGKRLVVFIDDVNMPKVDTYGTMQPIAFLKLLIDKGAWYDRKDLAWKLVKDLQYCCAMAPPGGGRNALDPRYISLFSCANVAFPSTDSLETIYNQILAEHLSRFPEAMQDLADRMTRMTLDLYRYIVDKLPATPTKFHYIFNLRDLSRVYESLCRATPEKFATPGAFARLWRNECTRVFWDRLIDDPDRNLVSEKITSLLDSAFHADMEGIMKEPMLFNDFMDYFKDGERMRLYEDAGTFEDVRPIVEGILDEYNDPVPRMNLVMFDMALDHIIRITRIITVDRGNALLVGVGGSGKQSLTKLATFTAAYQMFEITLSRGYGEELFREDLKKLYNIAGVQNVPVVFMFTDAQVAQEGFLELINNMLASGMVPALFADDEKDSLMNTVVDEVINLGMNPSKDNKWSFFVNRCRNNLHVVLCMSPSGDTLRTRCRNFPGLVNNTVIDWFPKWPQQALAAVSTRFLEKEDLPAELREGVTDVMVQVHTLANRESVLYAQQLRRYNYVTPKNYLDYIENYKRLLGANRFTIDDTASRLGVGLERLAKAAVEVAEMSKSLAEQEVFLAAKSKENDELIADISAKKEVAEEKQKGATEKEEALTVQKADIIENKAEAEVVLAEAMPIVEAAEAALSNISKDSINEIRTFAKPSERVVAVGEMICVLKGGQPSWGQAKSYMQSMDFLKSLVQFPKDSLTDKKVNGVTAIKNKMRDKLGAELTAEAVKSSSGAAADLYEWVNAICHYHQIAKKVEPKRQLVLRLEKNLRESEKELAQTKEEVAMLLEMQATLAEKLEKGLSEARKLQEMTALMHKRLDAANRLIGGLGSERKRWTIDMENLKTSRAKLVGDCLIGSAFLSYLGAFTFDFRKRILDEYWLEQIKEKELPMSEDFSVEKLLTDEVEIAKWNSDGLPGDELSVQNGILTTQSSRFALCIDPQMQAVDWIKRMNAKNSRFEVASFSDPDFLKRLEFCINYGNPFLFENMDETIDPIIDPVLEKNFTIEAGRKFIKLGDKSVEWDDNFRLFMCTKLSNPNYAPEVYGKTMVINYGVTQQGLQAQLLNLVVAVERSDLEKQREELVITMSENKATLKTLEETLIRELAMATGNILDNDDLISTLEKTKESAVDISQKLEVAVATSKDIEVARQEYTPVAKRGAILFFVMDSLSAIDNMYEYSLMAFNQDVFKVSLEKSEPHFDIENRLNNIIEYLTLAVYKYVCMGIFEKHKLMLAFQMTVKVLEGEGKINLKGLDFFLKGNVSLGKNTETKYFPWIPEQGFQDLLRLPSTDPVFSTILDDLKNNEKEWADWFDLERPESSPYPCGYSDKLTAFQKMCLLRCFRVDRVFLAASQFIAQTPEMGEKYTSPPILKYLDVYKQSTQYSPIVCVISPGANPADEIQKIAEKLDMAGSKMRSVSLGQGQGEEAMRLTETGQLRGQWILLQNCHLLIDWMKELEKMIMKRDNKPHQDFRLWLTTEPTTAFPLGILQSSLKVVNEPPNGLKMNMKNTYSKVTEEMLETCPHEAFRPLVYVLAFFHAVVQERRKYGTIGWNVVYDYNETDFVASRELSNTYLTKACENNGPIPWASLRYLIGQCMYGGRVTDAMDRRVVVCYLEEYMGDFLFDTFQPFHFYCNSEVDYRLPSPGKDGGPIHRDLFAQQIEDLPMENSPEVFGLHANAEIGYLTNATKQLWVDLLELQPRTGGGSSEGDSRETILENLVTDIMGQIPTVFDRKVVMKAQLKMNTSGYLQPTQVVLMQELERWNNLVEKMMATLKDLKRALAGIIGMSASLDDLANSLFNGQLPAAWRKLAPSTRKLLGSWLNHFHRRYAQYKAWVDVEEPVCIWLSGLMIPESYLTALVQTTCRKYKWPLDKSSIFTRITEFHSGSDVTARPEDGCYIQGMFIEGAKWDREEMQLDNQDPKVLIYELPVMQAVPMETARIKLGNTIKTPVYVTQGRRNAAGVGLVFDADLATDRHASHWILEGVAVVLNTDD</sequence>
<dbReference type="SMART" id="SM00382">
    <property type="entry name" value="AAA"/>
    <property type="match status" value="4"/>
</dbReference>
<dbReference type="Gene3D" id="1.20.140.100">
    <property type="entry name" value="Dynein heavy chain, N-terminal domain 2"/>
    <property type="match status" value="1"/>
</dbReference>
<dbReference type="PANTHER" id="PTHR22878">
    <property type="entry name" value="DYNEIN HEAVY CHAIN 6, AXONEMAL-LIKE-RELATED"/>
    <property type="match status" value="1"/>
</dbReference>
<dbReference type="FunFam" id="1.20.920.20:FF:000001">
    <property type="entry name" value="dynein heavy chain 2, axonemal"/>
    <property type="match status" value="1"/>
</dbReference>
<dbReference type="Gene3D" id="1.10.8.710">
    <property type="match status" value="1"/>
</dbReference>
<dbReference type="InterPro" id="IPR042219">
    <property type="entry name" value="AAA_lid_11_sf"/>
</dbReference>
<dbReference type="Pfam" id="PF12775">
    <property type="entry name" value="AAA_7"/>
    <property type="match status" value="1"/>
</dbReference>
<dbReference type="Pfam" id="PF12781">
    <property type="entry name" value="AAA_9"/>
    <property type="match status" value="1"/>
</dbReference>
<feature type="domain" description="AAA+ ATPase" evidence="19">
    <location>
        <begin position="1943"/>
        <end position="2082"/>
    </location>
</feature>
<dbReference type="Pfam" id="PF22597">
    <property type="entry name" value="DYN_lid"/>
    <property type="match status" value="1"/>
</dbReference>
<dbReference type="SUPFAM" id="SSF52540">
    <property type="entry name" value="P-loop containing nucleoside triphosphate hydrolases"/>
    <property type="match status" value="4"/>
</dbReference>
<evidence type="ECO:0000256" key="5">
    <source>
        <dbReference type="ARBA" id="ARBA00022737"/>
    </source>
</evidence>
<dbReference type="FunFam" id="1.10.8.710:FF:000002">
    <property type="entry name" value="dynein heavy chain 17, axonemal"/>
    <property type="match status" value="1"/>
</dbReference>
<dbReference type="InterPro" id="IPR043157">
    <property type="entry name" value="Dynein_AAA1S"/>
</dbReference>
<dbReference type="InterPro" id="IPR041658">
    <property type="entry name" value="AAA_lid_11"/>
</dbReference>